<dbReference type="Proteomes" id="UP000466848">
    <property type="component" value="Chromosome"/>
</dbReference>
<dbReference type="AlphaFoldDB" id="A0A858BWI2"/>
<accession>A0A858BWI2</accession>
<dbReference type="EMBL" id="CP048649">
    <property type="protein sequence ID" value="QIB69782.1"/>
    <property type="molecule type" value="Genomic_DNA"/>
</dbReference>
<dbReference type="SUPFAM" id="SSF52540">
    <property type="entry name" value="P-loop containing nucleoside triphosphate hydrolases"/>
    <property type="match status" value="1"/>
</dbReference>
<reference evidence="2 3" key="1">
    <citation type="submission" date="2020-02" db="EMBL/GenBank/DDBJ databases">
        <authorList>
            <person name="Kim Y.B."/>
            <person name="Roh S.W."/>
        </authorList>
    </citation>
    <scope>NUCLEOTIDE SEQUENCE [LARGE SCALE GENOMIC DNA]</scope>
    <source>
        <strain evidence="2 3">DSM 103574</strain>
    </source>
</reference>
<dbReference type="InterPro" id="IPR027417">
    <property type="entry name" value="P-loop_NTPase"/>
</dbReference>
<gene>
    <name evidence="2" type="ORF">Ami103574_10825</name>
</gene>
<evidence type="ECO:0000313" key="2">
    <source>
        <dbReference type="EMBL" id="QIB69782.1"/>
    </source>
</evidence>
<dbReference type="InterPro" id="IPR043964">
    <property type="entry name" value="P-loop_TraG"/>
</dbReference>
<protein>
    <recommendedName>
        <fullName evidence="1">TraG P-loop domain-containing protein</fullName>
    </recommendedName>
</protein>
<proteinExistence type="predicted"/>
<dbReference type="Pfam" id="PF19044">
    <property type="entry name" value="P-loop_TraG"/>
    <property type="match status" value="2"/>
</dbReference>
<dbReference type="Gene3D" id="1.10.8.730">
    <property type="match status" value="1"/>
</dbReference>
<keyword evidence="3" id="KW-1185">Reference proteome</keyword>
<dbReference type="PANTHER" id="PTHR38467:SF1">
    <property type="entry name" value="CONJUGATIVE TRANSFER: ASSEMBLY"/>
    <property type="match status" value="1"/>
</dbReference>
<dbReference type="RefSeq" id="WP_163067022.1">
    <property type="nucleotide sequence ID" value="NZ_CP048649.1"/>
</dbReference>
<organism evidence="2 3">
    <name type="scientific">Aminipila butyrica</name>
    <dbReference type="NCBI Taxonomy" id="433296"/>
    <lineage>
        <taxon>Bacteria</taxon>
        <taxon>Bacillati</taxon>
        <taxon>Bacillota</taxon>
        <taxon>Clostridia</taxon>
        <taxon>Peptostreptococcales</taxon>
        <taxon>Anaerovoracaceae</taxon>
        <taxon>Aminipila</taxon>
    </lineage>
</organism>
<dbReference type="KEGG" id="abut:Ami103574_10825"/>
<feature type="domain" description="TraG P-loop" evidence="1">
    <location>
        <begin position="445"/>
        <end position="588"/>
    </location>
</feature>
<dbReference type="InterPro" id="IPR053155">
    <property type="entry name" value="F-pilin_assembly_TraC"/>
</dbReference>
<sequence length="633" mass="71836">MMKKKQKKEDKNSTKINMQKFHTESFENNSFQSSLKSYIDYIMPSGIDTLQPSYINIDGAYIAVLLCVDFPYETTKKGFLDELINYGEGVKVSLYHKPEDKLKMIKEITSALGFTKHKMQTGGDNQVDSGTQENAAESSVYMKSKLSKGDEFFYINLFVRIIAETPEGLEEKVRKVESKLTNIFYQRADFRQLEAFRSSLPLNLMDERMKKQTNKNILASGLCSFYPFTSSSLSDPNGMYIGDNEYDKNAIILDIFDTEKYPNANMIICGKSGIGKTFLTQMIAGRFRMQKIPTMLICPLKGHEYKPLCDNVGGNFIKYAPGEKNRINVMEIRPTKQVGVEKASYLGDKLQRLKLLLSLLIPDITTRELRLLDAPLKRTYEKKGITMENASLYEEIGSGNLINLRPRLKEMPILEELQAEVYEVPELKRIAEEIEPLITGSLSFFNGQTNVDLENLYTVSDISEVPKELIAFTMYAVLDVYWERIKMDRTQKKAIILDELWKLIGSAGNAQVAESVLELFKIIRGYGGAAIGTTQDIQDFMMLEEGKYGKGIINASSIKIILGLEELDAATITDVLKLTEAERTKVEKFKRGQGLLYAAQNHLVANFRAAKTEERLINTDREKLLKYAEEGRS</sequence>
<evidence type="ECO:0000313" key="3">
    <source>
        <dbReference type="Proteomes" id="UP000466848"/>
    </source>
</evidence>
<dbReference type="Gene3D" id="3.40.50.300">
    <property type="entry name" value="P-loop containing nucleotide triphosphate hydrolases"/>
    <property type="match status" value="1"/>
</dbReference>
<evidence type="ECO:0000259" key="1">
    <source>
        <dbReference type="Pfam" id="PF19044"/>
    </source>
</evidence>
<name>A0A858BWI2_9FIRM</name>
<feature type="domain" description="TraG P-loop" evidence="1">
    <location>
        <begin position="251"/>
        <end position="344"/>
    </location>
</feature>
<dbReference type="PANTHER" id="PTHR38467">
    <property type="match status" value="1"/>
</dbReference>